<evidence type="ECO:0000313" key="3">
    <source>
        <dbReference type="EMBL" id="GEB85975.1"/>
    </source>
</evidence>
<accession>A0A4Y3TZ45</accession>
<dbReference type="Pfam" id="PF13439">
    <property type="entry name" value="Glyco_transf_4"/>
    <property type="match status" value="1"/>
</dbReference>
<dbReference type="Proteomes" id="UP000317730">
    <property type="component" value="Unassembled WGS sequence"/>
</dbReference>
<sequence length="393" mass="43317">MTDRSGEIPQIVIFRQNQFRPSEVFIRQQAESLTRYCPLYVGRASFGPTPPGREALFLNGGGSRVTPRALWQMLTRDPGPYLRLLGARRPALIHAHFGVDGVQILPLARRLGVPLVTTFHGFDATLKTQAFLRSPAWFNYPLFRASLARHGAFFLCASEFIRSKVLAMGFPPGRTRTHYLGVDCGAIVPRESGEETQTVLHVARLVEIKGTEILIRAFAIAARSRPGWRLEIIGDGPLRGRLEALVRDCGVKEAVDFLGVRPHEEVMMRMRRSAMVVLPSIEPKDGRREGLGMVLLEAAAIGLPVIGSRSGGIAETMCEGESGLLVPPGDPQALATTLATLMDDPTRRLAMGAGGREFVTRNFDRGRQTKRLEALYDALLQKSLPLDQSLNLF</sequence>
<feature type="domain" description="Glycosyltransferase subfamily 4-like N-terminal" evidence="2">
    <location>
        <begin position="51"/>
        <end position="184"/>
    </location>
</feature>
<dbReference type="InterPro" id="IPR028098">
    <property type="entry name" value="Glyco_trans_4-like_N"/>
</dbReference>
<feature type="domain" description="Glycosyl transferase family 1" evidence="1">
    <location>
        <begin position="193"/>
        <end position="357"/>
    </location>
</feature>
<protein>
    <submittedName>
        <fullName evidence="3">Glycosyl transferase family 1</fullName>
    </submittedName>
</protein>
<dbReference type="Pfam" id="PF00534">
    <property type="entry name" value="Glycos_transf_1"/>
    <property type="match status" value="1"/>
</dbReference>
<dbReference type="AlphaFoldDB" id="A0A4Y3TZ45"/>
<keyword evidence="3" id="KW-0808">Transferase</keyword>
<gene>
    <name evidence="3" type="ORF">APE01nite_17720</name>
</gene>
<evidence type="ECO:0000313" key="4">
    <source>
        <dbReference type="Proteomes" id="UP000317730"/>
    </source>
</evidence>
<keyword evidence="4" id="KW-1185">Reference proteome</keyword>
<dbReference type="SUPFAM" id="SSF53756">
    <property type="entry name" value="UDP-Glycosyltransferase/glycogen phosphorylase"/>
    <property type="match status" value="1"/>
</dbReference>
<dbReference type="PANTHER" id="PTHR45947">
    <property type="entry name" value="SULFOQUINOVOSYL TRANSFERASE SQD2"/>
    <property type="match status" value="1"/>
</dbReference>
<dbReference type="InterPro" id="IPR050194">
    <property type="entry name" value="Glycosyltransferase_grp1"/>
</dbReference>
<name>A0A4Y3TZ45_9PROT</name>
<evidence type="ECO:0000259" key="2">
    <source>
        <dbReference type="Pfam" id="PF13439"/>
    </source>
</evidence>
<dbReference type="RefSeq" id="WP_194298938.1">
    <property type="nucleotide sequence ID" value="NZ_BAPL01000032.1"/>
</dbReference>
<comment type="caution">
    <text evidence="3">The sequence shown here is derived from an EMBL/GenBank/DDBJ whole genome shotgun (WGS) entry which is preliminary data.</text>
</comment>
<reference evidence="3 4" key="1">
    <citation type="submission" date="2019-06" db="EMBL/GenBank/DDBJ databases">
        <title>Whole genome shotgun sequence of Acetobacter peroxydans NBRC 13755.</title>
        <authorList>
            <person name="Hosoyama A."/>
            <person name="Uohara A."/>
            <person name="Ohji S."/>
            <person name="Ichikawa N."/>
        </authorList>
    </citation>
    <scope>NUCLEOTIDE SEQUENCE [LARGE SCALE GENOMIC DNA]</scope>
    <source>
        <strain evidence="3 4">NBRC 13755</strain>
    </source>
</reference>
<dbReference type="InterPro" id="IPR001296">
    <property type="entry name" value="Glyco_trans_1"/>
</dbReference>
<dbReference type="GO" id="GO:0016757">
    <property type="term" value="F:glycosyltransferase activity"/>
    <property type="evidence" value="ECO:0007669"/>
    <property type="project" value="InterPro"/>
</dbReference>
<organism evidence="3 4">
    <name type="scientific">Acetobacter peroxydans</name>
    <dbReference type="NCBI Taxonomy" id="104098"/>
    <lineage>
        <taxon>Bacteria</taxon>
        <taxon>Pseudomonadati</taxon>
        <taxon>Pseudomonadota</taxon>
        <taxon>Alphaproteobacteria</taxon>
        <taxon>Acetobacterales</taxon>
        <taxon>Acetobacteraceae</taxon>
        <taxon>Acetobacter</taxon>
    </lineage>
</organism>
<dbReference type="EMBL" id="BJMV01000009">
    <property type="protein sequence ID" value="GEB85975.1"/>
    <property type="molecule type" value="Genomic_DNA"/>
</dbReference>
<proteinExistence type="predicted"/>
<dbReference type="PANTHER" id="PTHR45947:SF14">
    <property type="entry name" value="SLL1723 PROTEIN"/>
    <property type="match status" value="1"/>
</dbReference>
<dbReference type="Gene3D" id="3.40.50.2000">
    <property type="entry name" value="Glycogen Phosphorylase B"/>
    <property type="match status" value="2"/>
</dbReference>
<evidence type="ECO:0000259" key="1">
    <source>
        <dbReference type="Pfam" id="PF00534"/>
    </source>
</evidence>